<proteinExistence type="predicted"/>
<feature type="coiled-coil region" evidence="1">
    <location>
        <begin position="8"/>
        <end position="77"/>
    </location>
</feature>
<name>A0A397RYK0_9GLOM</name>
<evidence type="ECO:0000313" key="3">
    <source>
        <dbReference type="Proteomes" id="UP000265703"/>
    </source>
</evidence>
<accession>A0A397RYK0</accession>
<evidence type="ECO:0000313" key="2">
    <source>
        <dbReference type="EMBL" id="RIA79263.1"/>
    </source>
</evidence>
<dbReference type="OrthoDB" id="2423674at2759"/>
<gene>
    <name evidence="2" type="ORF">C1645_746019</name>
</gene>
<evidence type="ECO:0000256" key="1">
    <source>
        <dbReference type="SAM" id="Coils"/>
    </source>
</evidence>
<protein>
    <submittedName>
        <fullName evidence="2">Uncharacterized protein</fullName>
    </submittedName>
</protein>
<reference evidence="2 3" key="1">
    <citation type="submission" date="2018-06" db="EMBL/GenBank/DDBJ databases">
        <title>Comparative genomics reveals the genomic features of Rhizophagus irregularis, R. cerebriforme, R. diaphanum and Gigaspora rosea, and their symbiotic lifestyle signature.</title>
        <authorList>
            <person name="Morin E."/>
            <person name="San Clemente H."/>
            <person name="Chen E.C.H."/>
            <person name="De La Providencia I."/>
            <person name="Hainaut M."/>
            <person name="Kuo A."/>
            <person name="Kohler A."/>
            <person name="Murat C."/>
            <person name="Tang N."/>
            <person name="Roy S."/>
            <person name="Loubradou J."/>
            <person name="Henrissat B."/>
            <person name="Grigoriev I.V."/>
            <person name="Corradi N."/>
            <person name="Roux C."/>
            <person name="Martin F.M."/>
        </authorList>
    </citation>
    <scope>NUCLEOTIDE SEQUENCE [LARGE SCALE GENOMIC DNA]</scope>
    <source>
        <strain evidence="2 3">DAOM 227022</strain>
    </source>
</reference>
<dbReference type="Proteomes" id="UP000265703">
    <property type="component" value="Unassembled WGS sequence"/>
</dbReference>
<organism evidence="2 3">
    <name type="scientific">Glomus cerebriforme</name>
    <dbReference type="NCBI Taxonomy" id="658196"/>
    <lineage>
        <taxon>Eukaryota</taxon>
        <taxon>Fungi</taxon>
        <taxon>Fungi incertae sedis</taxon>
        <taxon>Mucoromycota</taxon>
        <taxon>Glomeromycotina</taxon>
        <taxon>Glomeromycetes</taxon>
        <taxon>Glomerales</taxon>
        <taxon>Glomeraceae</taxon>
        <taxon>Glomus</taxon>
    </lineage>
</organism>
<dbReference type="AlphaFoldDB" id="A0A397RYK0"/>
<dbReference type="EMBL" id="QKYT01001416">
    <property type="protein sequence ID" value="RIA79263.1"/>
    <property type="molecule type" value="Genomic_DNA"/>
</dbReference>
<keyword evidence="3" id="KW-1185">Reference proteome</keyword>
<sequence>MSNAQLTMDSLRKLNTKLLVEIAELRKKFAKIESENAEIPKLRKKVAENEVEKMKLRQELKARTDELEKTISHYSIKIELIPEVIAKQLVSAVNIPVMDQCETSLKDKKIDAFLGEMHKKKVFQFFHHLDFKDNFFTLLQIGCWTLWML</sequence>
<keyword evidence="1" id="KW-0175">Coiled coil</keyword>
<comment type="caution">
    <text evidence="2">The sequence shown here is derived from an EMBL/GenBank/DDBJ whole genome shotgun (WGS) entry which is preliminary data.</text>
</comment>